<dbReference type="PANTHER" id="PTHR13847">
    <property type="entry name" value="SARCOSINE DEHYDROGENASE-RELATED"/>
    <property type="match status" value="1"/>
</dbReference>
<dbReference type="Gene3D" id="3.30.9.10">
    <property type="entry name" value="D-Amino Acid Oxidase, subunit A, domain 2"/>
    <property type="match status" value="1"/>
</dbReference>
<dbReference type="PATRIC" id="fig|913242.3.peg.3777"/>
<evidence type="ECO:0000313" key="3">
    <source>
        <dbReference type="EMBL" id="EHC75210.1"/>
    </source>
</evidence>
<dbReference type="Gene3D" id="3.50.50.60">
    <property type="entry name" value="FAD/NAD(P)-binding domain"/>
    <property type="match status" value="1"/>
</dbReference>
<keyword evidence="1" id="KW-0560">Oxidoreductase</keyword>
<evidence type="ECO:0000259" key="2">
    <source>
        <dbReference type="Pfam" id="PF01266"/>
    </source>
</evidence>
<evidence type="ECO:0000313" key="4">
    <source>
        <dbReference type="Proteomes" id="UP000003221"/>
    </source>
</evidence>
<feature type="domain" description="FAD dependent oxidoreductase" evidence="2">
    <location>
        <begin position="31"/>
        <end position="396"/>
    </location>
</feature>
<comment type="caution">
    <text evidence="3">The sequence shown here is derived from an EMBL/GenBank/DDBJ whole genome shotgun (WGS) entry which is preliminary data.</text>
</comment>
<dbReference type="SUPFAM" id="SSF51905">
    <property type="entry name" value="FAD/NAD(P)-binding domain"/>
    <property type="match status" value="1"/>
</dbReference>
<dbReference type="GO" id="GO:0016491">
    <property type="term" value="F:oxidoreductase activity"/>
    <property type="evidence" value="ECO:0007669"/>
    <property type="project" value="UniProtKB-KW"/>
</dbReference>
<proteinExistence type="predicted"/>
<protein>
    <submittedName>
        <fullName evidence="3">Putative oxidoreductase</fullName>
    </submittedName>
</protein>
<dbReference type="AlphaFoldDB" id="G5Q7R1"/>
<dbReference type="Pfam" id="PF01266">
    <property type="entry name" value="DAO"/>
    <property type="match status" value="1"/>
</dbReference>
<sequence length="444" mass="49016">MNTKIDALNYYGATKKYPLHFPALQEDIDADVVIIGGGFSGINTALELAEQGITNVVVLEARHLGYGGTGRNGGQVMAGIGHDIEAVKKYVGAAGMETLFKISNLGAGIIRERIRKYHIDADFVPGYGYLAYNQRQLKTLQQWEKEFKAATPEDDIELYTGKDVQQVIGSDVYCGVLKHMGGGHVHSLNLLLGSAQAANSLGVKIFEYSPVVEVSYGKTVRVRTAMGSVKAAKLLWACDSFLNNLEPEIYKKTLVTYSYQVSTEPLSSELVERISPLRGAFSDIRPVINYYRLTKENRLLFGSATRFLEYTPHDFAAWNRTLLTEVFPYLKDVKIDFAWGGPMACIDFAWGGPMACSANLFPQIGTLREHNNVFYVQGYSGFGVTPSHIVCKILAEGINGGSERYRLMSSIPHATIYGRDSLRLLLVSAGKLIHQTAGFWKGRN</sequence>
<dbReference type="GO" id="GO:0005737">
    <property type="term" value="C:cytoplasm"/>
    <property type="evidence" value="ECO:0007669"/>
    <property type="project" value="TreeGrafter"/>
</dbReference>
<organism evidence="3 4">
    <name type="scientific">Salmonella enterica subsp. enterica serovar Montevideo str. S5-403</name>
    <dbReference type="NCBI Taxonomy" id="913242"/>
    <lineage>
        <taxon>Bacteria</taxon>
        <taxon>Pseudomonadati</taxon>
        <taxon>Pseudomonadota</taxon>
        <taxon>Gammaproteobacteria</taxon>
        <taxon>Enterobacterales</taxon>
        <taxon>Enterobacteriaceae</taxon>
        <taxon>Salmonella</taxon>
    </lineage>
</organism>
<dbReference type="EMBL" id="AFCS01000994">
    <property type="protein sequence ID" value="EHC75210.1"/>
    <property type="molecule type" value="Genomic_DNA"/>
</dbReference>
<accession>G5Q7R1</accession>
<dbReference type="InterPro" id="IPR006076">
    <property type="entry name" value="FAD-dep_OxRdtase"/>
</dbReference>
<dbReference type="Proteomes" id="UP000003221">
    <property type="component" value="Unassembled WGS sequence"/>
</dbReference>
<dbReference type="PANTHER" id="PTHR13847:SF194">
    <property type="entry name" value="OXIDOREDUCTASE"/>
    <property type="match status" value="1"/>
</dbReference>
<evidence type="ECO:0000256" key="1">
    <source>
        <dbReference type="ARBA" id="ARBA00023002"/>
    </source>
</evidence>
<dbReference type="InterPro" id="IPR036188">
    <property type="entry name" value="FAD/NAD-bd_sf"/>
</dbReference>
<name>G5Q7R1_SALMO</name>
<gene>
    <name evidence="3" type="ORF">LTSEMON_4371</name>
</gene>
<reference evidence="3 4" key="1">
    <citation type="journal article" date="2011" name="BMC Genomics">
        <title>Genome sequencing reveals diversification of virulence factor content and possible host adaptation in distinct subpopulations of Salmonella enterica.</title>
        <authorList>
            <person name="den Bakker H.C."/>
            <person name="Moreno Switt A.I."/>
            <person name="Govoni G."/>
            <person name="Cummings C.A."/>
            <person name="Ranieri M.L."/>
            <person name="Degoricija L."/>
            <person name="Hoelzer K."/>
            <person name="Rodriguez-Rivera L.D."/>
            <person name="Brown S."/>
            <person name="Bolchacova E."/>
            <person name="Furtado M.R."/>
            <person name="Wiedmann M."/>
        </authorList>
    </citation>
    <scope>NUCLEOTIDE SEQUENCE [LARGE SCALE GENOMIC DNA]</scope>
    <source>
        <strain evidence="3 4">S5-403</strain>
    </source>
</reference>